<evidence type="ECO:0000259" key="2">
    <source>
        <dbReference type="PROSITE" id="PS50830"/>
    </source>
</evidence>
<dbReference type="OrthoDB" id="9805504at2"/>
<name>A0A239PYJ7_9PROT</name>
<protein>
    <submittedName>
        <fullName evidence="3">Nuclease homologue</fullName>
    </submittedName>
</protein>
<evidence type="ECO:0000313" key="4">
    <source>
        <dbReference type="Proteomes" id="UP000198346"/>
    </source>
</evidence>
<organism evidence="3 4">
    <name type="scientific">Amphiplicatus metriothermophilus</name>
    <dbReference type="NCBI Taxonomy" id="1519374"/>
    <lineage>
        <taxon>Bacteria</taxon>
        <taxon>Pseudomonadati</taxon>
        <taxon>Pseudomonadota</taxon>
        <taxon>Alphaproteobacteria</taxon>
        <taxon>Parvularculales</taxon>
        <taxon>Parvularculaceae</taxon>
        <taxon>Amphiplicatus</taxon>
    </lineage>
</organism>
<dbReference type="PROSITE" id="PS50830">
    <property type="entry name" value="TNASE_3"/>
    <property type="match status" value="1"/>
</dbReference>
<evidence type="ECO:0000256" key="1">
    <source>
        <dbReference type="SAM" id="MobiDB-lite"/>
    </source>
</evidence>
<feature type="domain" description="TNase-like" evidence="2">
    <location>
        <begin position="62"/>
        <end position="174"/>
    </location>
</feature>
<sequence length="174" mass="19076">MARIGSRPVARRPRQGTRLRYSRKSGKARAFRRARTELFAVLALVAGMIAASGLPRIATADERIEGTVVRIVDGDTFYLSGVDARIRLWGVDAPERGAPGGAEATRALAEIAADRRISCKHVDTDRYGRIVGQCFLPSGEDVAALMIGRGAAREHFRYSSGYYSVHSLITRTER</sequence>
<dbReference type="Proteomes" id="UP000198346">
    <property type="component" value="Unassembled WGS sequence"/>
</dbReference>
<feature type="compositionally biased region" description="Basic residues" evidence="1">
    <location>
        <begin position="9"/>
        <end position="22"/>
    </location>
</feature>
<gene>
    <name evidence="3" type="ORF">SAMN06297382_2545</name>
</gene>
<dbReference type="PANTHER" id="PTHR12302:SF26">
    <property type="entry name" value="BLR1266 PROTEIN"/>
    <property type="match status" value="1"/>
</dbReference>
<keyword evidence="4" id="KW-1185">Reference proteome</keyword>
<dbReference type="Gene3D" id="2.40.50.90">
    <property type="match status" value="1"/>
</dbReference>
<dbReference type="InterPro" id="IPR035437">
    <property type="entry name" value="SNase_OB-fold_sf"/>
</dbReference>
<accession>A0A239PYJ7</accession>
<evidence type="ECO:0000313" key="3">
    <source>
        <dbReference type="EMBL" id="SNT75103.1"/>
    </source>
</evidence>
<dbReference type="InterPro" id="IPR016071">
    <property type="entry name" value="Staphylococal_nuclease_OB-fold"/>
</dbReference>
<feature type="region of interest" description="Disordered" evidence="1">
    <location>
        <begin position="1"/>
        <end position="22"/>
    </location>
</feature>
<dbReference type="EMBL" id="FZQA01000007">
    <property type="protein sequence ID" value="SNT75103.1"/>
    <property type="molecule type" value="Genomic_DNA"/>
</dbReference>
<dbReference type="SUPFAM" id="SSF50199">
    <property type="entry name" value="Staphylococcal nuclease"/>
    <property type="match status" value="1"/>
</dbReference>
<proteinExistence type="predicted"/>
<dbReference type="AlphaFoldDB" id="A0A239PYJ7"/>
<dbReference type="Pfam" id="PF00565">
    <property type="entry name" value="SNase"/>
    <property type="match status" value="1"/>
</dbReference>
<reference evidence="3 4" key="1">
    <citation type="submission" date="2017-07" db="EMBL/GenBank/DDBJ databases">
        <authorList>
            <person name="Sun Z.S."/>
            <person name="Albrecht U."/>
            <person name="Echele G."/>
            <person name="Lee C.C."/>
        </authorList>
    </citation>
    <scope>NUCLEOTIDE SEQUENCE [LARGE SCALE GENOMIC DNA]</scope>
    <source>
        <strain evidence="3 4">CGMCC 1.12710</strain>
    </source>
</reference>
<dbReference type="PANTHER" id="PTHR12302">
    <property type="entry name" value="EBNA2 BINDING PROTEIN P100"/>
    <property type="match status" value="1"/>
</dbReference>
<dbReference type="RefSeq" id="WP_089412989.1">
    <property type="nucleotide sequence ID" value="NZ_JACIJT010000005.1"/>
</dbReference>
<dbReference type="SMART" id="SM00318">
    <property type="entry name" value="SNc"/>
    <property type="match status" value="1"/>
</dbReference>